<dbReference type="SMART" id="SM00192">
    <property type="entry name" value="LDLa"/>
    <property type="match status" value="4"/>
</dbReference>
<dbReference type="CDD" id="cd00190">
    <property type="entry name" value="Tryp_SPc"/>
    <property type="match status" value="1"/>
</dbReference>
<dbReference type="InterPro" id="IPR018114">
    <property type="entry name" value="TRYPSIN_HIS"/>
</dbReference>
<keyword evidence="6" id="KW-1185">Reference proteome</keyword>
<comment type="caution">
    <text evidence="3">Lacks conserved residue(s) required for the propagation of feature annotation.</text>
</comment>
<evidence type="ECO:0000313" key="6">
    <source>
        <dbReference type="Proteomes" id="UP001652626"/>
    </source>
</evidence>
<dbReference type="InterPro" id="IPR000436">
    <property type="entry name" value="Sushi_SCR_CCP_dom"/>
</dbReference>
<feature type="domain" description="Sushi" evidence="5">
    <location>
        <begin position="262"/>
        <end position="327"/>
    </location>
</feature>
<feature type="disulfide bond" evidence="2">
    <location>
        <begin position="116"/>
        <end position="128"/>
    </location>
</feature>
<dbReference type="PROSITE" id="PS50068">
    <property type="entry name" value="LDLRA_2"/>
    <property type="match status" value="4"/>
</dbReference>
<dbReference type="GeneID" id="113403900"/>
<feature type="disulfide bond" evidence="2">
    <location>
        <begin position="123"/>
        <end position="141"/>
    </location>
</feature>
<organism evidence="6 7">
    <name type="scientific">Vanessa tameamea</name>
    <name type="common">Kamehameha butterfly</name>
    <dbReference type="NCBI Taxonomy" id="334116"/>
    <lineage>
        <taxon>Eukaryota</taxon>
        <taxon>Metazoa</taxon>
        <taxon>Ecdysozoa</taxon>
        <taxon>Arthropoda</taxon>
        <taxon>Hexapoda</taxon>
        <taxon>Insecta</taxon>
        <taxon>Pterygota</taxon>
        <taxon>Neoptera</taxon>
        <taxon>Endopterygota</taxon>
        <taxon>Lepidoptera</taxon>
        <taxon>Glossata</taxon>
        <taxon>Ditrysia</taxon>
        <taxon>Papilionoidea</taxon>
        <taxon>Nymphalidae</taxon>
        <taxon>Nymphalinae</taxon>
        <taxon>Vanessa</taxon>
    </lineage>
</organism>
<dbReference type="PRINTS" id="PR00261">
    <property type="entry name" value="LDLRECEPTOR"/>
</dbReference>
<dbReference type="SUPFAM" id="SSF57535">
    <property type="entry name" value="Complement control module/SCR domain"/>
    <property type="match status" value="1"/>
</dbReference>
<dbReference type="Pfam" id="PF00057">
    <property type="entry name" value="Ldl_recept_a"/>
    <property type="match status" value="4"/>
</dbReference>
<evidence type="ECO:0000256" key="3">
    <source>
        <dbReference type="PROSITE-ProRule" id="PRU00302"/>
    </source>
</evidence>
<feature type="disulfide bond" evidence="2">
    <location>
        <begin position="206"/>
        <end position="224"/>
    </location>
</feature>
<dbReference type="InterPro" id="IPR023415">
    <property type="entry name" value="LDLR_class-A_CS"/>
</dbReference>
<keyword evidence="3" id="KW-0768">Sushi</keyword>
<feature type="disulfide bond" evidence="2">
    <location>
        <begin position="79"/>
        <end position="97"/>
    </location>
</feature>
<accession>A0ABM4AWN4</accession>
<dbReference type="InterPro" id="IPR002172">
    <property type="entry name" value="LDrepeatLR_classA_rpt"/>
</dbReference>
<dbReference type="PROSITE" id="PS00134">
    <property type="entry name" value="TRYPSIN_HIS"/>
    <property type="match status" value="1"/>
</dbReference>
<dbReference type="Gene3D" id="4.10.400.10">
    <property type="entry name" value="Low-density Lipoprotein Receptor"/>
    <property type="match status" value="4"/>
</dbReference>
<feature type="domain" description="Peptidase S1" evidence="4">
    <location>
        <begin position="410"/>
        <end position="671"/>
    </location>
</feature>
<dbReference type="Pfam" id="PF00089">
    <property type="entry name" value="Trypsin"/>
    <property type="match status" value="1"/>
</dbReference>
<dbReference type="Gene3D" id="2.40.10.10">
    <property type="entry name" value="Trypsin-like serine proteases"/>
    <property type="match status" value="1"/>
</dbReference>
<dbReference type="Gene3D" id="2.10.70.10">
    <property type="entry name" value="Complement Module, domain 1"/>
    <property type="match status" value="1"/>
</dbReference>
<dbReference type="PROSITE" id="PS50240">
    <property type="entry name" value="TRYPSIN_DOM"/>
    <property type="match status" value="1"/>
</dbReference>
<evidence type="ECO:0000259" key="5">
    <source>
        <dbReference type="PROSITE" id="PS50923"/>
    </source>
</evidence>
<dbReference type="RefSeq" id="XP_064075707.1">
    <property type="nucleotide sequence ID" value="XM_064219637.1"/>
</dbReference>
<evidence type="ECO:0000313" key="7">
    <source>
        <dbReference type="RefSeq" id="XP_064075707.1"/>
    </source>
</evidence>
<dbReference type="PROSITE" id="PS01209">
    <property type="entry name" value="LDLRA_1"/>
    <property type="match status" value="3"/>
</dbReference>
<evidence type="ECO:0000256" key="1">
    <source>
        <dbReference type="ARBA" id="ARBA00023157"/>
    </source>
</evidence>
<dbReference type="InterPro" id="IPR043504">
    <property type="entry name" value="Peptidase_S1_PA_chymotrypsin"/>
</dbReference>
<dbReference type="SUPFAM" id="SSF57424">
    <property type="entry name" value="LDL receptor-like module"/>
    <property type="match status" value="4"/>
</dbReference>
<dbReference type="SMART" id="SM00020">
    <property type="entry name" value="Tryp_SPc"/>
    <property type="match status" value="1"/>
</dbReference>
<gene>
    <name evidence="7" type="primary">LOC113403900</name>
</gene>
<dbReference type="PANTHER" id="PTHR24252">
    <property type="entry name" value="ACROSIN-RELATED"/>
    <property type="match status" value="1"/>
</dbReference>
<reference evidence="7" key="1">
    <citation type="submission" date="2025-08" db="UniProtKB">
        <authorList>
            <consortium name="RefSeq"/>
        </authorList>
    </citation>
    <scope>IDENTIFICATION</scope>
    <source>
        <tissue evidence="7">Whole body</tissue>
    </source>
</reference>
<proteinExistence type="predicted"/>
<dbReference type="SUPFAM" id="SSF50494">
    <property type="entry name" value="Trypsin-like serine proteases"/>
    <property type="match status" value="1"/>
</dbReference>
<dbReference type="Pfam" id="PF00084">
    <property type="entry name" value="Sushi"/>
    <property type="match status" value="1"/>
</dbReference>
<dbReference type="InterPro" id="IPR001254">
    <property type="entry name" value="Trypsin_dom"/>
</dbReference>
<dbReference type="InterPro" id="IPR036055">
    <property type="entry name" value="LDL_receptor-like_sf"/>
</dbReference>
<dbReference type="SMART" id="SM00032">
    <property type="entry name" value="CCP"/>
    <property type="match status" value="2"/>
</dbReference>
<feature type="disulfide bond" evidence="2">
    <location>
        <begin position="199"/>
        <end position="211"/>
    </location>
</feature>
<dbReference type="PROSITE" id="PS50923">
    <property type="entry name" value="SUSHI"/>
    <property type="match status" value="1"/>
</dbReference>
<dbReference type="Proteomes" id="UP001652626">
    <property type="component" value="Chromosome 29"/>
</dbReference>
<dbReference type="InterPro" id="IPR009003">
    <property type="entry name" value="Peptidase_S1_PA"/>
</dbReference>
<evidence type="ECO:0000259" key="4">
    <source>
        <dbReference type="PROSITE" id="PS50240"/>
    </source>
</evidence>
<feature type="disulfide bond" evidence="2">
    <location>
        <begin position="165"/>
        <end position="183"/>
    </location>
</feature>
<name>A0ABM4AWN4_VANTA</name>
<dbReference type="PANTHER" id="PTHR24252:SF7">
    <property type="entry name" value="HYALIN"/>
    <property type="match status" value="1"/>
</dbReference>
<dbReference type="CDD" id="cd00112">
    <property type="entry name" value="LDLa"/>
    <property type="match status" value="4"/>
</dbReference>
<keyword evidence="1 3" id="KW-1015">Disulfide bond</keyword>
<dbReference type="InterPro" id="IPR035976">
    <property type="entry name" value="Sushi/SCR/CCP_sf"/>
</dbReference>
<evidence type="ECO:0000256" key="2">
    <source>
        <dbReference type="PROSITE-ProRule" id="PRU00124"/>
    </source>
</evidence>
<feature type="disulfide bond" evidence="3">
    <location>
        <begin position="298"/>
        <end position="325"/>
    </location>
</feature>
<protein>
    <submittedName>
        <fullName evidence="7">Modular serine protease-like</fullName>
    </submittedName>
</protein>
<sequence length="675" mass="74609">MIRDETDIRCPRRIRVAIAIAGYPATWSAEYPVSVISSQLEGAVKNQRQRGQTSYNDPSVVRRVLRQATCGYWPTEFECRDGTCITADRKCDGTVDCPDGSDETHYLCRNTQYFRCPDYLFRCTYGACVDGTAPCNGISDCADNSDELQPKCNNYTFEIGGQFRCNDGSLIENDRRCDGIRDCRDGSDETLMSCAGNVCASNLFQCAYGACVDEGSDCNDIDECADGSDESDMLCKRTVPRTTTTTTTTTTTPSTTTVGVPNMCTLPPHPENGLFLRNGGAGYKPGDVEPTVLLNIECMPGYKVVGEPVVVCVSGFWSPYRLPSCVRACSLPPSDSVEYRCQLRDEGEDGWRGCDELEVHGTVVRPECRRPNYYSPTALPYMFCADGRWNYEPTCQAECGTPTPRAEPLVAGGSAAARGEFPWHAGLYRRRRGAHGHICGGSLVNQWTVVTAAHCVYEDGYGILSLENFAVALGKLYRDWNDTRDAPYQQTSELTAIFVPERYGGAQMLYQDDLAVIKLKDRIVYRPYIRPVCLDFLQEFNDLQLQNGKLGRAAGWGLTESRRGSESAELKVVDMPYVDWKECKRRTPPDYAAFIISDKICAGFGNGTTLCKGDSGSGLVFGAREHGVLRYYLRGVLSTSPHGAGGGCNLRALTSFTHVQQHERFLRQHLASDRP</sequence>